<feature type="domain" description="Activator of Hsp90 ATPase homologue 1/2-like C-terminal" evidence="2">
    <location>
        <begin position="14"/>
        <end position="146"/>
    </location>
</feature>
<dbReference type="InterPro" id="IPR023393">
    <property type="entry name" value="START-like_dom_sf"/>
</dbReference>
<dbReference type="Gene3D" id="3.30.530.20">
    <property type="match status" value="1"/>
</dbReference>
<organism evidence="3 4">
    <name type="scientific">Sphingomonas changbaiensis NBRC 104936</name>
    <dbReference type="NCBI Taxonomy" id="1219043"/>
    <lineage>
        <taxon>Bacteria</taxon>
        <taxon>Pseudomonadati</taxon>
        <taxon>Pseudomonadota</taxon>
        <taxon>Alphaproteobacteria</taxon>
        <taxon>Sphingomonadales</taxon>
        <taxon>Sphingomonadaceae</taxon>
        <taxon>Sphingomonas</taxon>
    </lineage>
</organism>
<evidence type="ECO:0000313" key="4">
    <source>
        <dbReference type="Proteomes" id="UP000033202"/>
    </source>
</evidence>
<accession>A0A0E9MTL3</accession>
<dbReference type="CDD" id="cd08896">
    <property type="entry name" value="SRPBCC_CalC_Aha1-like_3"/>
    <property type="match status" value="1"/>
</dbReference>
<dbReference type="SUPFAM" id="SSF55961">
    <property type="entry name" value="Bet v1-like"/>
    <property type="match status" value="1"/>
</dbReference>
<comment type="caution">
    <text evidence="3">The sequence shown here is derived from an EMBL/GenBank/DDBJ whole genome shotgun (WGS) entry which is preliminary data.</text>
</comment>
<sequence>MNEDLELSVTRLIDAPVDVVWRVFTEQTNEWFCPKPWRAEVDWDLRAGGRSSTVMYGPNGEENRMDGIILEAIPGKRVVFTDAFKGDWMPQGPFMVGIFEFSDEGGKTRYTGRARHWTDVAKQQHQAMGFADGWSKVAEQLAELAEKAKAEA</sequence>
<dbReference type="OrthoDB" id="9805228at2"/>
<dbReference type="Proteomes" id="UP000033202">
    <property type="component" value="Unassembled WGS sequence"/>
</dbReference>
<keyword evidence="4" id="KW-1185">Reference proteome</keyword>
<dbReference type="STRING" id="1219043.SCH01S_48_01200"/>
<evidence type="ECO:0000259" key="2">
    <source>
        <dbReference type="Pfam" id="PF08327"/>
    </source>
</evidence>
<dbReference type="RefSeq" id="WP_046349367.1">
    <property type="nucleotide sequence ID" value="NZ_BBWU01000048.1"/>
</dbReference>
<reference evidence="3 4" key="1">
    <citation type="submission" date="2015-04" db="EMBL/GenBank/DDBJ databases">
        <title>Whole genome shotgun sequence of Sphingomonas changbaiensis NBRC 104936.</title>
        <authorList>
            <person name="Katano-Makiyama Y."/>
            <person name="Hosoyama A."/>
            <person name="Hashimoto M."/>
            <person name="Noguchi M."/>
            <person name="Tsuchikane K."/>
            <person name="Ohji S."/>
            <person name="Yamazoe A."/>
            <person name="Ichikawa N."/>
            <person name="Kimura A."/>
            <person name="Fujita N."/>
        </authorList>
    </citation>
    <scope>NUCLEOTIDE SEQUENCE [LARGE SCALE GENOMIC DNA]</scope>
    <source>
        <strain evidence="3 4">NBRC 104936</strain>
    </source>
</reference>
<dbReference type="EMBL" id="BBWU01000048">
    <property type="protein sequence ID" value="GAO40460.1"/>
    <property type="molecule type" value="Genomic_DNA"/>
</dbReference>
<dbReference type="Pfam" id="PF08327">
    <property type="entry name" value="AHSA1"/>
    <property type="match status" value="1"/>
</dbReference>
<comment type="similarity">
    <text evidence="1">Belongs to the AHA1 family.</text>
</comment>
<dbReference type="AlphaFoldDB" id="A0A0E9MTL3"/>
<proteinExistence type="inferred from homology"/>
<name>A0A0E9MTL3_9SPHN</name>
<evidence type="ECO:0000313" key="3">
    <source>
        <dbReference type="EMBL" id="GAO40460.1"/>
    </source>
</evidence>
<dbReference type="InterPro" id="IPR013538">
    <property type="entry name" value="ASHA1/2-like_C"/>
</dbReference>
<protein>
    <recommendedName>
        <fullName evidence="2">Activator of Hsp90 ATPase homologue 1/2-like C-terminal domain-containing protein</fullName>
    </recommendedName>
</protein>
<evidence type="ECO:0000256" key="1">
    <source>
        <dbReference type="ARBA" id="ARBA00006817"/>
    </source>
</evidence>
<gene>
    <name evidence="3" type="ORF">SCH01S_48_01200</name>
</gene>